<protein>
    <submittedName>
        <fullName evidence="2">Uncharacterized protein</fullName>
    </submittedName>
</protein>
<keyword evidence="1" id="KW-0472">Membrane</keyword>
<dbReference type="RefSeq" id="WP_187687879.1">
    <property type="nucleotide sequence ID" value="NZ_AP023396.1"/>
</dbReference>
<evidence type="ECO:0000313" key="3">
    <source>
        <dbReference type="Proteomes" id="UP000516173"/>
    </source>
</evidence>
<dbReference type="Proteomes" id="UP000516173">
    <property type="component" value="Chromosome"/>
</dbReference>
<reference evidence="2 3" key="1">
    <citation type="submission" date="2020-08" db="EMBL/GenBank/DDBJ databases">
        <title>Genome Sequencing of Nocardia wallacei strain FMUON74 and assembly.</title>
        <authorList>
            <person name="Toyokawa M."/>
            <person name="Uesaka K."/>
        </authorList>
    </citation>
    <scope>NUCLEOTIDE SEQUENCE [LARGE SCALE GENOMIC DNA]</scope>
    <source>
        <strain evidence="2 3">FMUON74</strain>
    </source>
</reference>
<evidence type="ECO:0000313" key="2">
    <source>
        <dbReference type="EMBL" id="BCK54646.1"/>
    </source>
</evidence>
<organism evidence="2 3">
    <name type="scientific">Nocardia wallacei</name>
    <dbReference type="NCBI Taxonomy" id="480035"/>
    <lineage>
        <taxon>Bacteria</taxon>
        <taxon>Bacillati</taxon>
        <taxon>Actinomycetota</taxon>
        <taxon>Actinomycetes</taxon>
        <taxon>Mycobacteriales</taxon>
        <taxon>Nocardiaceae</taxon>
        <taxon>Nocardia</taxon>
    </lineage>
</organism>
<name>A0A7G1KJC4_9NOCA</name>
<sequence>MVHPYGLWLAVTTAVFLVLSIASAIGLSWVACKRGKRLRAAVVLVAVAVLCADILGLVITSNIIA</sequence>
<dbReference type="KEGG" id="nwl:NWFMUON74_24180"/>
<dbReference type="EMBL" id="AP023396">
    <property type="protein sequence ID" value="BCK54646.1"/>
    <property type="molecule type" value="Genomic_DNA"/>
</dbReference>
<feature type="transmembrane region" description="Helical" evidence="1">
    <location>
        <begin position="6"/>
        <end position="30"/>
    </location>
</feature>
<gene>
    <name evidence="2" type="ORF">NWFMUON74_24180</name>
</gene>
<accession>A0A7G1KJC4</accession>
<dbReference type="GeneID" id="80346978"/>
<proteinExistence type="predicted"/>
<keyword evidence="3" id="KW-1185">Reference proteome</keyword>
<feature type="transmembrane region" description="Helical" evidence="1">
    <location>
        <begin position="42"/>
        <end position="64"/>
    </location>
</feature>
<keyword evidence="1" id="KW-0812">Transmembrane</keyword>
<evidence type="ECO:0000256" key="1">
    <source>
        <dbReference type="SAM" id="Phobius"/>
    </source>
</evidence>
<dbReference type="AlphaFoldDB" id="A0A7G1KJC4"/>
<keyword evidence="1" id="KW-1133">Transmembrane helix</keyword>